<dbReference type="InterPro" id="IPR039448">
    <property type="entry name" value="Beta_helix"/>
</dbReference>
<dbReference type="InterPro" id="IPR006626">
    <property type="entry name" value="PbH1"/>
</dbReference>
<name>A0A396RZ36_9PSED</name>
<dbReference type="SMART" id="SM00710">
    <property type="entry name" value="PbH1"/>
    <property type="match status" value="5"/>
</dbReference>
<comment type="similarity">
    <text evidence="3">Belongs to the D-mannuronate C5-epimerase family.</text>
</comment>
<comment type="pathway">
    <text evidence="2">Glycan biosynthesis; alginate biosynthesis.</text>
</comment>
<dbReference type="OrthoDB" id="7023930at2"/>
<dbReference type="Gene3D" id="2.160.20.10">
    <property type="entry name" value="Single-stranded right-handed beta-helix, Pectin lyase-like"/>
    <property type="match status" value="1"/>
</dbReference>
<keyword evidence="5" id="KW-0016">Alginate biosynthesis</keyword>
<dbReference type="InterPro" id="IPR012334">
    <property type="entry name" value="Pectin_lyas_fold"/>
</dbReference>
<dbReference type="AlphaFoldDB" id="A0A396RZ36"/>
<evidence type="ECO:0000256" key="5">
    <source>
        <dbReference type="ARBA" id="ARBA00022841"/>
    </source>
</evidence>
<evidence type="ECO:0000256" key="3">
    <source>
        <dbReference type="ARBA" id="ARBA00010085"/>
    </source>
</evidence>
<evidence type="ECO:0000256" key="4">
    <source>
        <dbReference type="ARBA" id="ARBA00012124"/>
    </source>
</evidence>
<evidence type="ECO:0000256" key="2">
    <source>
        <dbReference type="ARBA" id="ARBA00005182"/>
    </source>
</evidence>
<dbReference type="Proteomes" id="UP000265745">
    <property type="component" value="Unassembled WGS sequence"/>
</dbReference>
<proteinExistence type="inferred from homology"/>
<reference evidence="8 9" key="1">
    <citation type="submission" date="2018-06" db="EMBL/GenBank/DDBJ databases">
        <title>Pseudomonas jilinensis sp. nov., isolated from the production water of Jilin Oilfield in China.</title>
        <authorList>
            <person name="Wang J."/>
        </authorList>
    </citation>
    <scope>NUCLEOTIDE SEQUENCE [LARGE SCALE GENOMIC DNA]</scope>
    <source>
        <strain evidence="8 9">JS15-10A1</strain>
    </source>
</reference>
<keyword evidence="6" id="KW-0413">Isomerase</keyword>
<dbReference type="GO" id="GO:0042121">
    <property type="term" value="P:alginic acid biosynthetic process"/>
    <property type="evidence" value="ECO:0007669"/>
    <property type="project" value="UniProtKB-UniPathway"/>
</dbReference>
<evidence type="ECO:0000313" key="9">
    <source>
        <dbReference type="Proteomes" id="UP000265745"/>
    </source>
</evidence>
<dbReference type="EMBL" id="QJSA01000010">
    <property type="protein sequence ID" value="RHW20692.1"/>
    <property type="molecule type" value="Genomic_DNA"/>
</dbReference>
<comment type="catalytic activity">
    <reaction evidence="1">
        <text>[(1-&gt;4)-beta-D-mannuronosyl](n) = [alginate](n)</text>
        <dbReference type="Rhea" id="RHEA:45572"/>
        <dbReference type="Rhea" id="RHEA-COMP:11264"/>
        <dbReference type="Rhea" id="RHEA-COMP:11270"/>
        <dbReference type="ChEBI" id="CHEBI:58187"/>
        <dbReference type="ChEBI" id="CHEBI:85311"/>
        <dbReference type="EC" id="5.1.3.37"/>
    </reaction>
</comment>
<accession>A0A396RZ36</accession>
<evidence type="ECO:0000313" key="8">
    <source>
        <dbReference type="EMBL" id="RHW20692.1"/>
    </source>
</evidence>
<evidence type="ECO:0000256" key="1">
    <source>
        <dbReference type="ARBA" id="ARBA00001550"/>
    </source>
</evidence>
<feature type="domain" description="Right handed beta helix" evidence="7">
    <location>
        <begin position="286"/>
        <end position="395"/>
    </location>
</feature>
<organism evidence="8 9">
    <name type="scientific">Pseudomonas jilinensis</name>
    <dbReference type="NCBI Taxonomy" id="2078689"/>
    <lineage>
        <taxon>Bacteria</taxon>
        <taxon>Pseudomonadati</taxon>
        <taxon>Pseudomonadota</taxon>
        <taxon>Gammaproteobacteria</taxon>
        <taxon>Pseudomonadales</taxon>
        <taxon>Pseudomonadaceae</taxon>
        <taxon>Pseudomonas</taxon>
    </lineage>
</organism>
<dbReference type="EC" id="5.1.3.37" evidence="4"/>
<sequence>MSWLGNCMVRPEASWVTTARSAATSASSIRISTDLRAPSMSLSSFKRSALGLFGGLALALGSGALQADSRLPLVVLDSADQQGQLSEQRARLEAATAVPELAFRTPAGRAEVSLLTMYSAQQGSWPFEPFVHNGLFRAIAGYQNQHPRAVVIQGGSISLQQLHAQLNNERILSRHEGGYLLHYPLMIDPDAALLIEGTQLHLHSYSGTALINRGLLSLRQASLIGYSDGRPHATDRPYRPFLMNWAGSRLRIEDSQLERLGYNEHLSRGVTSARSTQQAASVAPVQMLISGSRFEDMSVGLDLTQTLARVTGNHFSDMQQYALDASGSRLLVKGNRIEDVRNISAIRVSGRSLGRLENNRIFRASKSAIELSALDGNLIVRDNQIGASAGYGLLLRDMTPATGLLIEDNLIGNSRLSAIDGAGLHQVSIIGNRIIGTPEYAISIRNSEAGSGPLRLTGNHLERIGKAMIRVQGMHNLVLGANDYRANPVQQNLLIGDLLPFQAPLLDMTLRQGRLVELELERVSLLPAEG</sequence>
<protein>
    <recommendedName>
        <fullName evidence="4">mannuronan 5-epimerase</fullName>
        <ecNumber evidence="4">5.1.3.37</ecNumber>
    </recommendedName>
</protein>
<keyword evidence="9" id="KW-1185">Reference proteome</keyword>
<dbReference type="GO" id="GO:0016853">
    <property type="term" value="F:isomerase activity"/>
    <property type="evidence" value="ECO:0007669"/>
    <property type="project" value="UniProtKB-KW"/>
</dbReference>
<evidence type="ECO:0000256" key="6">
    <source>
        <dbReference type="ARBA" id="ARBA00023235"/>
    </source>
</evidence>
<dbReference type="UniPathway" id="UPA00286"/>
<dbReference type="InterPro" id="IPR011050">
    <property type="entry name" value="Pectin_lyase_fold/virulence"/>
</dbReference>
<evidence type="ECO:0000259" key="7">
    <source>
        <dbReference type="Pfam" id="PF13229"/>
    </source>
</evidence>
<comment type="caution">
    <text evidence="8">The sequence shown here is derived from an EMBL/GenBank/DDBJ whole genome shotgun (WGS) entry which is preliminary data.</text>
</comment>
<dbReference type="Pfam" id="PF13229">
    <property type="entry name" value="Beta_helix"/>
    <property type="match status" value="1"/>
</dbReference>
<dbReference type="SUPFAM" id="SSF51126">
    <property type="entry name" value="Pectin lyase-like"/>
    <property type="match status" value="1"/>
</dbReference>
<gene>
    <name evidence="8" type="ORF">C2846_11805</name>
</gene>